<evidence type="ECO:0000256" key="5">
    <source>
        <dbReference type="ARBA" id="ARBA00023136"/>
    </source>
</evidence>
<protein>
    <recommendedName>
        <fullName evidence="10">Fluoride-specific ion channel FluC</fullName>
    </recommendedName>
</protein>
<dbReference type="InterPro" id="IPR003691">
    <property type="entry name" value="FluC"/>
</dbReference>
<dbReference type="STRING" id="1210086.GCA_001613105_00585"/>
<feature type="binding site" evidence="10">
    <location>
        <position position="103"/>
    </location>
    <ligand>
        <name>Na(+)</name>
        <dbReference type="ChEBI" id="CHEBI:29101"/>
        <note>structural</note>
    </ligand>
</feature>
<feature type="transmembrane region" description="Helical" evidence="10">
    <location>
        <begin position="95"/>
        <end position="112"/>
    </location>
</feature>
<dbReference type="GO" id="GO:0062054">
    <property type="term" value="F:fluoride channel activity"/>
    <property type="evidence" value="ECO:0007669"/>
    <property type="project" value="UniProtKB-UniRule"/>
</dbReference>
<reference evidence="12 13" key="1">
    <citation type="submission" date="2018-07" db="EMBL/GenBank/DDBJ databases">
        <title>Genomic Encyclopedia of Type Strains, Phase IV (KMG-IV): sequencing the most valuable type-strain genomes for metagenomic binning, comparative biology and taxonomic classification.</title>
        <authorList>
            <person name="Goeker M."/>
        </authorList>
    </citation>
    <scope>NUCLEOTIDE SEQUENCE [LARGE SCALE GENOMIC DNA]</scope>
    <source>
        <strain evidence="12 13">DSM 44290</strain>
    </source>
</reference>
<keyword evidence="5 10" id="KW-0472">Membrane</keyword>
<dbReference type="GO" id="GO:0046872">
    <property type="term" value="F:metal ion binding"/>
    <property type="evidence" value="ECO:0007669"/>
    <property type="project" value="UniProtKB-KW"/>
</dbReference>
<name>A0A370IER2_9NOCA</name>
<dbReference type="Pfam" id="PF02537">
    <property type="entry name" value="CRCB"/>
    <property type="match status" value="1"/>
</dbReference>
<evidence type="ECO:0000313" key="12">
    <source>
        <dbReference type="EMBL" id="RDI69193.1"/>
    </source>
</evidence>
<keyword evidence="6 10" id="KW-0407">Ion channel</keyword>
<dbReference type="RefSeq" id="WP_245996936.1">
    <property type="nucleotide sequence ID" value="NZ_QQBC01000001.1"/>
</dbReference>
<dbReference type="PANTHER" id="PTHR28259">
    <property type="entry name" value="FLUORIDE EXPORT PROTEIN 1-RELATED"/>
    <property type="match status" value="1"/>
</dbReference>
<dbReference type="NCBIfam" id="TIGR00494">
    <property type="entry name" value="crcB"/>
    <property type="match status" value="1"/>
</dbReference>
<organism evidence="12 13">
    <name type="scientific">Nocardia pseudobrasiliensis</name>
    <dbReference type="NCBI Taxonomy" id="45979"/>
    <lineage>
        <taxon>Bacteria</taxon>
        <taxon>Bacillati</taxon>
        <taxon>Actinomycetota</taxon>
        <taxon>Actinomycetes</taxon>
        <taxon>Mycobacteriales</taxon>
        <taxon>Nocardiaceae</taxon>
        <taxon>Nocardia</taxon>
    </lineage>
</organism>
<evidence type="ECO:0000256" key="6">
    <source>
        <dbReference type="ARBA" id="ARBA00023303"/>
    </source>
</evidence>
<keyword evidence="10" id="KW-0479">Metal-binding</keyword>
<evidence type="ECO:0000256" key="11">
    <source>
        <dbReference type="SAM" id="MobiDB-lite"/>
    </source>
</evidence>
<evidence type="ECO:0000256" key="4">
    <source>
        <dbReference type="ARBA" id="ARBA00022989"/>
    </source>
</evidence>
<evidence type="ECO:0000256" key="3">
    <source>
        <dbReference type="ARBA" id="ARBA00022692"/>
    </source>
</evidence>
<dbReference type="GO" id="GO:0005886">
    <property type="term" value="C:plasma membrane"/>
    <property type="evidence" value="ECO:0007669"/>
    <property type="project" value="UniProtKB-SubCell"/>
</dbReference>
<dbReference type="GO" id="GO:0140114">
    <property type="term" value="P:cellular detoxification of fluoride"/>
    <property type="evidence" value="ECO:0007669"/>
    <property type="project" value="UniProtKB-UniRule"/>
</dbReference>
<comment type="activity regulation">
    <text evidence="10">Na(+) is not transported, but it plays an essential structural role and its presence is essential for fluoride channel function.</text>
</comment>
<comment type="subcellular location">
    <subcellularLocation>
        <location evidence="1 10">Cell membrane</location>
        <topology evidence="1 10">Multi-pass membrane protein</topology>
    </subcellularLocation>
</comment>
<feature type="transmembrane region" description="Helical" evidence="10">
    <location>
        <begin position="30"/>
        <end position="49"/>
    </location>
</feature>
<keyword evidence="10" id="KW-0915">Sodium</keyword>
<evidence type="ECO:0000313" key="13">
    <source>
        <dbReference type="Proteomes" id="UP000254869"/>
    </source>
</evidence>
<proteinExistence type="inferred from homology"/>
<keyword evidence="3 10" id="KW-0812">Transmembrane</keyword>
<comment type="similarity">
    <text evidence="7 10">Belongs to the fluoride channel Fluc/FEX (TC 1.A.43) family.</text>
</comment>
<keyword evidence="10" id="KW-0406">Ion transport</keyword>
<dbReference type="PANTHER" id="PTHR28259:SF1">
    <property type="entry name" value="FLUORIDE EXPORT PROTEIN 1-RELATED"/>
    <property type="match status" value="1"/>
</dbReference>
<dbReference type="EMBL" id="QQBC01000001">
    <property type="protein sequence ID" value="RDI69193.1"/>
    <property type="molecule type" value="Genomic_DNA"/>
</dbReference>
<keyword evidence="13" id="KW-1185">Reference proteome</keyword>
<sequence length="166" mass="18170">MTTELSQEPIDADLDPNPSRSQRESRRDRTALLATIAVGGSLGALARYGLAELWPTPPEGFPWATFTTNVSGCFLIGVLMVLITDVWIAHRLLRPFLGVGVLGGFTTFSTYTNETRNLLQPDTIGLAFAYLSGTLVAALLVTLVAVRLTREAYEGMRRRACRRRAA</sequence>
<evidence type="ECO:0000256" key="2">
    <source>
        <dbReference type="ARBA" id="ARBA00022475"/>
    </source>
</evidence>
<comment type="caution">
    <text evidence="12">The sequence shown here is derived from an EMBL/GenBank/DDBJ whole genome shotgun (WGS) entry which is preliminary data.</text>
</comment>
<evidence type="ECO:0000256" key="1">
    <source>
        <dbReference type="ARBA" id="ARBA00004651"/>
    </source>
</evidence>
<evidence type="ECO:0000256" key="10">
    <source>
        <dbReference type="HAMAP-Rule" id="MF_00454"/>
    </source>
</evidence>
<keyword evidence="10" id="KW-0813">Transport</keyword>
<feature type="binding site" evidence="10">
    <location>
        <position position="106"/>
    </location>
    <ligand>
        <name>Na(+)</name>
        <dbReference type="ChEBI" id="CHEBI:29101"/>
        <note>structural</note>
    </ligand>
</feature>
<comment type="catalytic activity">
    <reaction evidence="8">
        <text>fluoride(in) = fluoride(out)</text>
        <dbReference type="Rhea" id="RHEA:76159"/>
        <dbReference type="ChEBI" id="CHEBI:17051"/>
    </reaction>
    <physiologicalReaction direction="left-to-right" evidence="8">
        <dbReference type="Rhea" id="RHEA:76160"/>
    </physiologicalReaction>
</comment>
<evidence type="ECO:0000256" key="8">
    <source>
        <dbReference type="ARBA" id="ARBA00035585"/>
    </source>
</evidence>
<feature type="region of interest" description="Disordered" evidence="11">
    <location>
        <begin position="1"/>
        <end position="26"/>
    </location>
</feature>
<keyword evidence="2 10" id="KW-1003">Cell membrane</keyword>
<evidence type="ECO:0000256" key="7">
    <source>
        <dbReference type="ARBA" id="ARBA00035120"/>
    </source>
</evidence>
<dbReference type="Proteomes" id="UP000254869">
    <property type="component" value="Unassembled WGS sequence"/>
</dbReference>
<comment type="function">
    <text evidence="9 10">Fluoride-specific ion channel. Important for reducing fluoride concentration in the cell, thus reducing its toxicity.</text>
</comment>
<keyword evidence="4 10" id="KW-1133">Transmembrane helix</keyword>
<dbReference type="AlphaFoldDB" id="A0A370IER2"/>
<evidence type="ECO:0000256" key="9">
    <source>
        <dbReference type="ARBA" id="ARBA00049940"/>
    </source>
</evidence>
<dbReference type="HAMAP" id="MF_00454">
    <property type="entry name" value="FluC"/>
    <property type="match status" value="1"/>
</dbReference>
<feature type="transmembrane region" description="Helical" evidence="10">
    <location>
        <begin position="124"/>
        <end position="149"/>
    </location>
</feature>
<gene>
    <name evidence="10" type="primary">fluC</name>
    <name evidence="10" type="synonym">crcB</name>
    <name evidence="12" type="ORF">DFR76_101731</name>
</gene>
<accession>A0A370IER2</accession>
<feature type="transmembrane region" description="Helical" evidence="10">
    <location>
        <begin position="61"/>
        <end position="83"/>
    </location>
</feature>